<dbReference type="AlphaFoldDB" id="A0A9Q7ACN6"/>
<name>A0A9Q7ACN6_9BACT</name>
<evidence type="ECO:0000259" key="7">
    <source>
        <dbReference type="PROSITE" id="PS51201"/>
    </source>
</evidence>
<evidence type="ECO:0000259" key="8">
    <source>
        <dbReference type="PROSITE" id="PS51202"/>
    </source>
</evidence>
<dbReference type="PRINTS" id="PR00335">
    <property type="entry name" value="KUPTAKETRKA"/>
</dbReference>
<dbReference type="Gene3D" id="3.30.70.1450">
    <property type="entry name" value="Regulator of K+ conductance, C-terminal domain"/>
    <property type="match status" value="1"/>
</dbReference>
<accession>A0A9Q7ACN6</accession>
<keyword evidence="10" id="KW-1185">Reference proteome</keyword>
<dbReference type="InterPro" id="IPR036291">
    <property type="entry name" value="NAD(P)-bd_dom_sf"/>
</dbReference>
<dbReference type="PROSITE" id="PS51201">
    <property type="entry name" value="RCK_N"/>
    <property type="match status" value="1"/>
</dbReference>
<dbReference type="Pfam" id="PF02080">
    <property type="entry name" value="TrkA_C"/>
    <property type="match status" value="1"/>
</dbReference>
<feature type="domain" description="RCK N-terminal" evidence="7">
    <location>
        <begin position="1"/>
        <end position="122"/>
    </location>
</feature>
<evidence type="ECO:0000256" key="4">
    <source>
        <dbReference type="ARBA" id="ARBA00022958"/>
    </source>
</evidence>
<evidence type="ECO:0000313" key="10">
    <source>
        <dbReference type="Proteomes" id="UP000671879"/>
    </source>
</evidence>
<feature type="domain" description="RCK C-terminal" evidence="8">
    <location>
        <begin position="135"/>
        <end position="216"/>
    </location>
</feature>
<dbReference type="Proteomes" id="UP000671879">
    <property type="component" value="Chromosome"/>
</dbReference>
<dbReference type="InterPro" id="IPR050721">
    <property type="entry name" value="Trk_Ktr_HKT_K-transport"/>
</dbReference>
<evidence type="ECO:0000256" key="5">
    <source>
        <dbReference type="ARBA" id="ARBA00023027"/>
    </source>
</evidence>
<sequence>MRIVATGSGRLLYFMARRILEKGHRLTLVTSDHAEALLLARQLQIPVIFGDGTDPAVLRDAETDKADLLVALSPRDDENLVSARIALEEMGVSRALALSGDPDKESLFLALGIEPFSVTTLLVDLLEQQVRFDGGHLSPLARGRLGLLEIVLDDSSPAAGKEVHSLRLPKETLLVSVVRGEEVLVPRGDTILLSGDLLVAVALPLRIGELERALLGEV</sequence>
<dbReference type="InterPro" id="IPR003148">
    <property type="entry name" value="RCK_N"/>
</dbReference>
<evidence type="ECO:0000256" key="1">
    <source>
        <dbReference type="ARBA" id="ARBA00017378"/>
    </source>
</evidence>
<dbReference type="PROSITE" id="PS51202">
    <property type="entry name" value="RCK_C"/>
    <property type="match status" value="1"/>
</dbReference>
<dbReference type="GO" id="GO:0005886">
    <property type="term" value="C:plasma membrane"/>
    <property type="evidence" value="ECO:0007669"/>
    <property type="project" value="InterPro"/>
</dbReference>
<keyword evidence="3" id="KW-0633">Potassium transport</keyword>
<protein>
    <recommendedName>
        <fullName evidence="1">Trk system potassium uptake protein TrkA</fullName>
    </recommendedName>
</protein>
<evidence type="ECO:0000256" key="2">
    <source>
        <dbReference type="ARBA" id="ARBA00022448"/>
    </source>
</evidence>
<keyword evidence="5" id="KW-0520">NAD</keyword>
<dbReference type="Gene3D" id="3.40.50.720">
    <property type="entry name" value="NAD(P)-binding Rossmann-like Domain"/>
    <property type="match status" value="1"/>
</dbReference>
<keyword evidence="2" id="KW-0813">Transport</keyword>
<dbReference type="RefSeq" id="WP_274373699.1">
    <property type="nucleotide sequence ID" value="NZ_CP072943.1"/>
</dbReference>
<dbReference type="PANTHER" id="PTHR43833">
    <property type="entry name" value="POTASSIUM CHANNEL PROTEIN 2-RELATED-RELATED"/>
    <property type="match status" value="1"/>
</dbReference>
<evidence type="ECO:0000313" key="9">
    <source>
        <dbReference type="EMBL" id="QTX32463.1"/>
    </source>
</evidence>
<keyword evidence="6" id="KW-0406">Ion transport</keyword>
<dbReference type="EMBL" id="CP072943">
    <property type="protein sequence ID" value="QTX32463.1"/>
    <property type="molecule type" value="Genomic_DNA"/>
</dbReference>
<dbReference type="InterPro" id="IPR036721">
    <property type="entry name" value="RCK_C_sf"/>
</dbReference>
<reference evidence="10" key="1">
    <citation type="submission" date="2021-04" db="EMBL/GenBank/DDBJ databases">
        <title>A novel Synergistetes isolate from a pyrite-forming mixed culture.</title>
        <authorList>
            <person name="Bunk B."/>
            <person name="Sproer C."/>
            <person name="Spring S."/>
            <person name="Pester M."/>
        </authorList>
    </citation>
    <scope>NUCLEOTIDE SEQUENCE [LARGE SCALE GENOMIC DNA]</scope>
    <source>
        <strain evidence="10">J.5.4.2-T.3.5.2</strain>
    </source>
</reference>
<keyword evidence="4" id="KW-0630">Potassium</keyword>
<dbReference type="Pfam" id="PF02254">
    <property type="entry name" value="TrkA_N"/>
    <property type="match status" value="1"/>
</dbReference>
<evidence type="ECO:0000256" key="3">
    <source>
        <dbReference type="ARBA" id="ARBA00022538"/>
    </source>
</evidence>
<dbReference type="PANTHER" id="PTHR43833:SF5">
    <property type="entry name" value="TRK SYSTEM POTASSIUM UPTAKE PROTEIN TRKA"/>
    <property type="match status" value="1"/>
</dbReference>
<dbReference type="SUPFAM" id="SSF116726">
    <property type="entry name" value="TrkA C-terminal domain-like"/>
    <property type="match status" value="1"/>
</dbReference>
<dbReference type="SUPFAM" id="SSF51735">
    <property type="entry name" value="NAD(P)-binding Rossmann-fold domains"/>
    <property type="match status" value="1"/>
</dbReference>
<gene>
    <name evidence="9" type="ORF">KAR29_00490</name>
</gene>
<dbReference type="GO" id="GO:0015079">
    <property type="term" value="F:potassium ion transmembrane transporter activity"/>
    <property type="evidence" value="ECO:0007669"/>
    <property type="project" value="InterPro"/>
</dbReference>
<dbReference type="InterPro" id="IPR006037">
    <property type="entry name" value="RCK_C"/>
</dbReference>
<evidence type="ECO:0000256" key="6">
    <source>
        <dbReference type="ARBA" id="ARBA00023065"/>
    </source>
</evidence>
<proteinExistence type="predicted"/>
<organism evidence="9 10">
    <name type="scientific">Aminithiophilus ramosus</name>
    <dbReference type="NCBI Taxonomy" id="3029084"/>
    <lineage>
        <taxon>Bacteria</taxon>
        <taxon>Thermotogati</taxon>
        <taxon>Synergistota</taxon>
        <taxon>Synergistia</taxon>
        <taxon>Synergistales</taxon>
        <taxon>Aminithiophilaceae</taxon>
        <taxon>Aminithiophilus</taxon>
    </lineage>
</organism>
<dbReference type="InterPro" id="IPR006036">
    <property type="entry name" value="K_uptake_TrkA"/>
</dbReference>
<dbReference type="KEGG" id="aram:KAR29_00490"/>